<proteinExistence type="predicted"/>
<keyword evidence="1" id="KW-0732">Signal</keyword>
<keyword evidence="3" id="KW-1185">Reference proteome</keyword>
<feature type="signal peptide" evidence="1">
    <location>
        <begin position="1"/>
        <end position="20"/>
    </location>
</feature>
<accession>A0A840CKZ2</accession>
<dbReference type="PROSITE" id="PS51257">
    <property type="entry name" value="PROKAR_LIPOPROTEIN"/>
    <property type="match status" value="1"/>
</dbReference>
<dbReference type="AlphaFoldDB" id="A0A840CKZ2"/>
<organism evidence="2 3">
    <name type="scientific">Actibacterium naphthalenivorans</name>
    <dbReference type="NCBI Taxonomy" id="1614693"/>
    <lineage>
        <taxon>Bacteria</taxon>
        <taxon>Pseudomonadati</taxon>
        <taxon>Pseudomonadota</taxon>
        <taxon>Alphaproteobacteria</taxon>
        <taxon>Rhodobacterales</taxon>
        <taxon>Roseobacteraceae</taxon>
        <taxon>Actibacterium</taxon>
    </lineage>
</organism>
<evidence type="ECO:0000313" key="2">
    <source>
        <dbReference type="EMBL" id="MBB4023396.1"/>
    </source>
</evidence>
<feature type="chain" id="PRO_5032904096" description="Lipoprotein" evidence="1">
    <location>
        <begin position="21"/>
        <end position="100"/>
    </location>
</feature>
<evidence type="ECO:0000313" key="3">
    <source>
        <dbReference type="Proteomes" id="UP000585681"/>
    </source>
</evidence>
<dbReference type="EMBL" id="JACIEQ010000005">
    <property type="protein sequence ID" value="MBB4023396.1"/>
    <property type="molecule type" value="Genomic_DNA"/>
</dbReference>
<comment type="caution">
    <text evidence="2">The sequence shown here is derived from an EMBL/GenBank/DDBJ whole genome shotgun (WGS) entry which is preliminary data.</text>
</comment>
<protein>
    <recommendedName>
        <fullName evidence="4">Lipoprotein</fullName>
    </recommendedName>
</protein>
<gene>
    <name evidence="2" type="ORF">GGR17_003225</name>
</gene>
<sequence>MDIMPRATFFLFLCLLGSCARFPQITAAVGEGAKNAPFPAIQPMDAVLADAAQVQTDDETGARLAARAETLRRRARALGGPVLSRTERRQLLDAVSRHAL</sequence>
<dbReference type="Proteomes" id="UP000585681">
    <property type="component" value="Unassembled WGS sequence"/>
</dbReference>
<dbReference type="RefSeq" id="WP_054539585.1">
    <property type="nucleotide sequence ID" value="NZ_JACIEQ010000005.1"/>
</dbReference>
<name>A0A840CKZ2_9RHOB</name>
<reference evidence="2" key="1">
    <citation type="submission" date="2020-08" db="EMBL/GenBank/DDBJ databases">
        <title>Genomic Encyclopedia of Type Strains, Phase IV (KMG-IV): sequencing the most valuable type-strain genomes for metagenomic binning, comparative biology and taxonomic classification.</title>
        <authorList>
            <person name="Goeker M."/>
        </authorList>
    </citation>
    <scope>NUCLEOTIDE SEQUENCE [LARGE SCALE GENOMIC DNA]</scope>
    <source>
        <strain evidence="2">DSM 105040</strain>
    </source>
</reference>
<evidence type="ECO:0000256" key="1">
    <source>
        <dbReference type="SAM" id="SignalP"/>
    </source>
</evidence>
<evidence type="ECO:0008006" key="4">
    <source>
        <dbReference type="Google" id="ProtNLM"/>
    </source>
</evidence>